<reference evidence="3" key="1">
    <citation type="submission" date="2020-04" db="EMBL/GenBank/DDBJ databases">
        <authorList>
            <person name="Zhang T."/>
        </authorList>
    </citation>
    <scope>NUCLEOTIDE SEQUENCE</scope>
    <source>
        <strain evidence="3">HKST-UBA02</strain>
    </source>
</reference>
<organism evidence="3 4">
    <name type="scientific">Eiseniibacteriota bacterium</name>
    <dbReference type="NCBI Taxonomy" id="2212470"/>
    <lineage>
        <taxon>Bacteria</taxon>
        <taxon>Candidatus Eiseniibacteriota</taxon>
    </lineage>
</organism>
<reference evidence="3" key="2">
    <citation type="journal article" date="2021" name="Microbiome">
        <title>Successional dynamics and alternative stable states in a saline activated sludge microbial community over 9 years.</title>
        <authorList>
            <person name="Wang Y."/>
            <person name="Ye J."/>
            <person name="Ju F."/>
            <person name="Liu L."/>
            <person name="Boyd J.A."/>
            <person name="Deng Y."/>
            <person name="Parks D.H."/>
            <person name="Jiang X."/>
            <person name="Yin X."/>
            <person name="Woodcroft B.J."/>
            <person name="Tyson G.W."/>
            <person name="Hugenholtz P."/>
            <person name="Polz M.F."/>
            <person name="Zhang T."/>
        </authorList>
    </citation>
    <scope>NUCLEOTIDE SEQUENCE</scope>
    <source>
        <strain evidence="3">HKST-UBA02</strain>
    </source>
</reference>
<gene>
    <name evidence="3" type="ORF">KDA27_08225</name>
</gene>
<accession>A0A956NBJ5</accession>
<dbReference type="EMBL" id="JAGQHS010000032">
    <property type="protein sequence ID" value="MCA9755772.1"/>
    <property type="molecule type" value="Genomic_DNA"/>
</dbReference>
<comment type="caution">
    <text evidence="3">The sequence shown here is derived from an EMBL/GenBank/DDBJ whole genome shotgun (WGS) entry which is preliminary data.</text>
</comment>
<sequence>MSSNRRAARLPRALASVVVAFSCIALSLLFGTMRANAQDTGGSAVPDPSVWGTSDPASDDPGTAAGEGASAGQGTSPGQDANRQALPDSVDARPPVAKMVWKTITTPSGRTFQVLEAATPEEIEQARRETAQGDNPVTPVSTMGPDGAAKTSGANGDMASVADLGSRPMGRNGEARPGLHWANGSEVPSVTAFGVYGGYSSTAGLQMTLPTDGTFAFRMGLTGFPGLGWLWTPGVELRFGQEPGVLNTDGVYGFSNLYIGETVHDDPVSKHWGVETGGGYRWILPDRRSVRWIAAIELGGRWTTESSAPKTPTVRAFWMIAAP</sequence>
<dbReference type="AlphaFoldDB" id="A0A956NBJ5"/>
<feature type="signal peptide" evidence="2">
    <location>
        <begin position="1"/>
        <end position="37"/>
    </location>
</feature>
<evidence type="ECO:0000256" key="2">
    <source>
        <dbReference type="SAM" id="SignalP"/>
    </source>
</evidence>
<evidence type="ECO:0000313" key="4">
    <source>
        <dbReference type="Proteomes" id="UP000739538"/>
    </source>
</evidence>
<feature type="region of interest" description="Disordered" evidence="1">
    <location>
        <begin position="124"/>
        <end position="157"/>
    </location>
</feature>
<keyword evidence="2" id="KW-0732">Signal</keyword>
<evidence type="ECO:0000313" key="3">
    <source>
        <dbReference type="EMBL" id="MCA9755772.1"/>
    </source>
</evidence>
<feature type="region of interest" description="Disordered" evidence="1">
    <location>
        <begin position="38"/>
        <end position="94"/>
    </location>
</feature>
<evidence type="ECO:0000256" key="1">
    <source>
        <dbReference type="SAM" id="MobiDB-lite"/>
    </source>
</evidence>
<dbReference type="PROSITE" id="PS51257">
    <property type="entry name" value="PROKAR_LIPOPROTEIN"/>
    <property type="match status" value="1"/>
</dbReference>
<feature type="compositionally biased region" description="Polar residues" evidence="1">
    <location>
        <begin position="72"/>
        <end position="82"/>
    </location>
</feature>
<protein>
    <submittedName>
        <fullName evidence="3">Uncharacterized protein</fullName>
    </submittedName>
</protein>
<proteinExistence type="predicted"/>
<name>A0A956NBJ5_UNCEI</name>
<feature type="compositionally biased region" description="Polar residues" evidence="1">
    <location>
        <begin position="132"/>
        <end position="141"/>
    </location>
</feature>
<dbReference type="Proteomes" id="UP000739538">
    <property type="component" value="Unassembled WGS sequence"/>
</dbReference>
<feature type="chain" id="PRO_5037950459" evidence="2">
    <location>
        <begin position="38"/>
        <end position="323"/>
    </location>
</feature>